<dbReference type="GO" id="GO:0005509">
    <property type="term" value="F:calcium ion binding"/>
    <property type="evidence" value="ECO:0007669"/>
    <property type="project" value="InterPro"/>
</dbReference>
<feature type="domain" description="EF-hand" evidence="2">
    <location>
        <begin position="44"/>
        <end position="79"/>
    </location>
</feature>
<evidence type="ECO:0000259" key="2">
    <source>
        <dbReference type="PROSITE" id="PS50222"/>
    </source>
</evidence>
<dbReference type="SUPFAM" id="SSF47473">
    <property type="entry name" value="EF-hand"/>
    <property type="match status" value="1"/>
</dbReference>
<keyword evidence="1" id="KW-0106">Calcium</keyword>
<evidence type="ECO:0000313" key="3">
    <source>
        <dbReference type="EMBL" id="GFH21378.1"/>
    </source>
</evidence>
<dbReference type="Proteomes" id="UP000485058">
    <property type="component" value="Unassembled WGS sequence"/>
</dbReference>
<dbReference type="InterPro" id="IPR002048">
    <property type="entry name" value="EF_hand_dom"/>
</dbReference>
<comment type="caution">
    <text evidence="3">The sequence shown here is derived from an EMBL/GenBank/DDBJ whole genome shotgun (WGS) entry which is preliminary data.</text>
</comment>
<evidence type="ECO:0000256" key="1">
    <source>
        <dbReference type="ARBA" id="ARBA00022837"/>
    </source>
</evidence>
<name>A0A699ZSP8_HAELA</name>
<gene>
    <name evidence="3" type="ORF">HaLaN_18671</name>
</gene>
<dbReference type="PROSITE" id="PS00018">
    <property type="entry name" value="EF_HAND_1"/>
    <property type="match status" value="2"/>
</dbReference>
<dbReference type="AlphaFoldDB" id="A0A699ZSP8"/>
<dbReference type="Gene3D" id="1.10.238.10">
    <property type="entry name" value="EF-hand"/>
    <property type="match status" value="1"/>
</dbReference>
<dbReference type="CDD" id="cd00051">
    <property type="entry name" value="EFh"/>
    <property type="match status" value="1"/>
</dbReference>
<dbReference type="PROSITE" id="PS50222">
    <property type="entry name" value="EF_HAND_2"/>
    <property type="match status" value="1"/>
</dbReference>
<dbReference type="InterPro" id="IPR011992">
    <property type="entry name" value="EF-hand-dom_pair"/>
</dbReference>
<keyword evidence="4" id="KW-1185">Reference proteome</keyword>
<accession>A0A699ZSP8</accession>
<proteinExistence type="predicted"/>
<sequence length="85" mass="9579">MKHGREAAFTYFDSSSDGFLEKTELMAVLKSGTKVFGTKTGRRQTRTVGEILFDYLDGDGSGKVSFLEFLEGIQKLVMSEQEEWD</sequence>
<dbReference type="InterPro" id="IPR018247">
    <property type="entry name" value="EF_Hand_1_Ca_BS"/>
</dbReference>
<dbReference type="EMBL" id="BLLF01001816">
    <property type="protein sequence ID" value="GFH21378.1"/>
    <property type="molecule type" value="Genomic_DNA"/>
</dbReference>
<reference evidence="3 4" key="1">
    <citation type="submission" date="2020-02" db="EMBL/GenBank/DDBJ databases">
        <title>Draft genome sequence of Haematococcus lacustris strain NIES-144.</title>
        <authorList>
            <person name="Morimoto D."/>
            <person name="Nakagawa S."/>
            <person name="Yoshida T."/>
            <person name="Sawayama S."/>
        </authorList>
    </citation>
    <scope>NUCLEOTIDE SEQUENCE [LARGE SCALE GENOMIC DNA]</scope>
    <source>
        <strain evidence="3 4">NIES-144</strain>
    </source>
</reference>
<dbReference type="Pfam" id="PF13499">
    <property type="entry name" value="EF-hand_7"/>
    <property type="match status" value="1"/>
</dbReference>
<evidence type="ECO:0000313" key="4">
    <source>
        <dbReference type="Proteomes" id="UP000485058"/>
    </source>
</evidence>
<protein>
    <recommendedName>
        <fullName evidence="2">EF-hand domain-containing protein</fullName>
    </recommendedName>
</protein>
<organism evidence="3 4">
    <name type="scientific">Haematococcus lacustris</name>
    <name type="common">Green alga</name>
    <name type="synonym">Haematococcus pluvialis</name>
    <dbReference type="NCBI Taxonomy" id="44745"/>
    <lineage>
        <taxon>Eukaryota</taxon>
        <taxon>Viridiplantae</taxon>
        <taxon>Chlorophyta</taxon>
        <taxon>core chlorophytes</taxon>
        <taxon>Chlorophyceae</taxon>
        <taxon>CS clade</taxon>
        <taxon>Chlamydomonadales</taxon>
        <taxon>Haematococcaceae</taxon>
        <taxon>Haematococcus</taxon>
    </lineage>
</organism>